<protein>
    <submittedName>
        <fullName evidence="9">ABC transporter permease</fullName>
    </submittedName>
</protein>
<proteinExistence type="predicted"/>
<reference evidence="9 10" key="1">
    <citation type="submission" date="2020-04" db="EMBL/GenBank/DDBJ databases">
        <title>MicrobeNet Type strains.</title>
        <authorList>
            <person name="Nicholson A.C."/>
        </authorList>
    </citation>
    <scope>NUCLEOTIDE SEQUENCE [LARGE SCALE GENOMIC DNA]</scope>
    <source>
        <strain evidence="9 10">JCM 12354</strain>
    </source>
</reference>
<keyword evidence="6 7" id="KW-0472">Membrane</keyword>
<gene>
    <name evidence="9" type="ORF">HGA08_05995</name>
</gene>
<keyword evidence="5 7" id="KW-1133">Transmembrane helix</keyword>
<dbReference type="RefSeq" id="WP_067867458.1">
    <property type="nucleotide sequence ID" value="NZ_JAAXOP010000002.1"/>
</dbReference>
<evidence type="ECO:0000256" key="3">
    <source>
        <dbReference type="ARBA" id="ARBA00022475"/>
    </source>
</evidence>
<evidence type="ECO:0000256" key="4">
    <source>
        <dbReference type="ARBA" id="ARBA00022692"/>
    </source>
</evidence>
<evidence type="ECO:0000256" key="2">
    <source>
        <dbReference type="ARBA" id="ARBA00022448"/>
    </source>
</evidence>
<organism evidence="9 10">
    <name type="scientific">Nocardia vermiculata</name>
    <dbReference type="NCBI Taxonomy" id="257274"/>
    <lineage>
        <taxon>Bacteria</taxon>
        <taxon>Bacillati</taxon>
        <taxon>Actinomycetota</taxon>
        <taxon>Actinomycetes</taxon>
        <taxon>Mycobacteriales</taxon>
        <taxon>Nocardiaceae</taxon>
        <taxon>Nocardia</taxon>
    </lineage>
</organism>
<evidence type="ECO:0000256" key="5">
    <source>
        <dbReference type="ARBA" id="ARBA00022989"/>
    </source>
</evidence>
<sequence length="371" mass="38181">MFLALRELWYARMRFGLMGGVVTLISILTVMLSGLSSGLVDDGVSGLRALPVDGFAFADGTKTDSAFTRSTIDTEQVASWRARPDVAQAAPFGNTLVNAKTGDGVAIDFALFGVEPDSFLAPAPAQGSGLAEPDGIVVSDTALENGAHLGDTVVIDRLGTTLRIVGVTSGKQTFGHVDVAYVPLRTWQEIHAGAKPGEAVPQHAYREASAVALQGSGIDLAAGDATAHTSAMTRDDSYDASPGFSAEMATMSMIKAFLYAISALVVGAFFLVWTIQRSGELAVLRAIGAPTRFLLVDGLAQALVVLVGSTALGVLIAVAGSSFIQGMPFSLDPAAIATGAIGLIVLGLVGAAAAIVRVTRIDPLTALGAHR</sequence>
<feature type="transmembrane region" description="Helical" evidence="7">
    <location>
        <begin position="256"/>
        <end position="275"/>
    </location>
</feature>
<evidence type="ECO:0000313" key="10">
    <source>
        <dbReference type="Proteomes" id="UP000565711"/>
    </source>
</evidence>
<comment type="caution">
    <text evidence="9">The sequence shown here is derived from an EMBL/GenBank/DDBJ whole genome shotgun (WGS) entry which is preliminary data.</text>
</comment>
<dbReference type="Proteomes" id="UP000565711">
    <property type="component" value="Unassembled WGS sequence"/>
</dbReference>
<dbReference type="PANTHER" id="PTHR43738">
    <property type="entry name" value="ABC TRANSPORTER, MEMBRANE PROTEIN"/>
    <property type="match status" value="1"/>
</dbReference>
<keyword evidence="4 7" id="KW-0812">Transmembrane</keyword>
<comment type="subcellular location">
    <subcellularLocation>
        <location evidence="1">Cell membrane</location>
        <topology evidence="1">Multi-pass membrane protein</topology>
    </subcellularLocation>
</comment>
<name>A0A846XRR1_9NOCA</name>
<accession>A0A846XRR1</accession>
<evidence type="ECO:0000256" key="1">
    <source>
        <dbReference type="ARBA" id="ARBA00004651"/>
    </source>
</evidence>
<feature type="domain" description="ABC3 transporter permease C-terminal" evidence="8">
    <location>
        <begin position="256"/>
        <end position="363"/>
    </location>
</feature>
<dbReference type="InterPro" id="IPR003838">
    <property type="entry name" value="ABC3_permease_C"/>
</dbReference>
<evidence type="ECO:0000256" key="6">
    <source>
        <dbReference type="ARBA" id="ARBA00023136"/>
    </source>
</evidence>
<evidence type="ECO:0000313" key="9">
    <source>
        <dbReference type="EMBL" id="NKY49766.1"/>
    </source>
</evidence>
<keyword evidence="2" id="KW-0813">Transport</keyword>
<evidence type="ECO:0000259" key="8">
    <source>
        <dbReference type="Pfam" id="PF02687"/>
    </source>
</evidence>
<dbReference type="EMBL" id="JAAXOP010000002">
    <property type="protein sequence ID" value="NKY49766.1"/>
    <property type="molecule type" value="Genomic_DNA"/>
</dbReference>
<feature type="transmembrane region" description="Helical" evidence="7">
    <location>
        <begin position="336"/>
        <end position="356"/>
    </location>
</feature>
<feature type="transmembrane region" description="Helical" evidence="7">
    <location>
        <begin position="302"/>
        <end position="324"/>
    </location>
</feature>
<dbReference type="Pfam" id="PF02687">
    <property type="entry name" value="FtsX"/>
    <property type="match status" value="1"/>
</dbReference>
<keyword evidence="10" id="KW-1185">Reference proteome</keyword>
<dbReference type="GO" id="GO:0005886">
    <property type="term" value="C:plasma membrane"/>
    <property type="evidence" value="ECO:0007669"/>
    <property type="project" value="UniProtKB-SubCell"/>
</dbReference>
<evidence type="ECO:0000256" key="7">
    <source>
        <dbReference type="SAM" id="Phobius"/>
    </source>
</evidence>
<keyword evidence="3" id="KW-1003">Cell membrane</keyword>
<dbReference type="PANTHER" id="PTHR43738:SF1">
    <property type="entry name" value="HEMIN TRANSPORT SYSTEM PERMEASE PROTEIN HRTB-RELATED"/>
    <property type="match status" value="1"/>
</dbReference>
<dbReference type="AlphaFoldDB" id="A0A846XRR1"/>
<dbReference type="InterPro" id="IPR051125">
    <property type="entry name" value="ABC-4/HrtB_transporter"/>
</dbReference>